<dbReference type="PROSITE" id="PS51186">
    <property type="entry name" value="GNAT"/>
    <property type="match status" value="1"/>
</dbReference>
<dbReference type="Gene3D" id="3.40.630.30">
    <property type="match status" value="1"/>
</dbReference>
<dbReference type="InterPro" id="IPR016181">
    <property type="entry name" value="Acyl_CoA_acyltransferase"/>
</dbReference>
<reference evidence="2 3" key="1">
    <citation type="submission" date="2020-03" db="EMBL/GenBank/DDBJ databases">
        <title>Genomic Encyclopedia of Type Strains, Phase IV (KMG-IV): sequencing the most valuable type-strain genomes for metagenomic binning, comparative biology and taxonomic classification.</title>
        <authorList>
            <person name="Goeker M."/>
        </authorList>
    </citation>
    <scope>NUCLEOTIDE SEQUENCE [LARGE SCALE GENOMIC DNA]</scope>
    <source>
        <strain evidence="2 3">DSM 19867</strain>
    </source>
</reference>
<dbReference type="EMBL" id="JAASRM010000001">
    <property type="protein sequence ID" value="NIK88643.1"/>
    <property type="molecule type" value="Genomic_DNA"/>
</dbReference>
<protein>
    <submittedName>
        <fullName evidence="2">RimJ/RimL family protein N-acetyltransferase</fullName>
    </submittedName>
</protein>
<dbReference type="RefSeq" id="WP_167082798.1">
    <property type="nucleotide sequence ID" value="NZ_BAAADC010000001.1"/>
</dbReference>
<evidence type="ECO:0000313" key="2">
    <source>
        <dbReference type="EMBL" id="NIK88643.1"/>
    </source>
</evidence>
<keyword evidence="3" id="KW-1185">Reference proteome</keyword>
<dbReference type="PANTHER" id="PTHR43792:SF1">
    <property type="entry name" value="N-ACETYLTRANSFERASE DOMAIN-CONTAINING PROTEIN"/>
    <property type="match status" value="1"/>
</dbReference>
<dbReference type="PANTHER" id="PTHR43792">
    <property type="entry name" value="GNAT FAMILY, PUTATIVE (AFU_ORTHOLOGUE AFUA_3G00765)-RELATED-RELATED"/>
    <property type="match status" value="1"/>
</dbReference>
<keyword evidence="2" id="KW-0808">Transferase</keyword>
<dbReference type="InterPro" id="IPR000182">
    <property type="entry name" value="GNAT_dom"/>
</dbReference>
<feature type="domain" description="N-acetyltransferase" evidence="1">
    <location>
        <begin position="9"/>
        <end position="170"/>
    </location>
</feature>
<dbReference type="InterPro" id="IPR051531">
    <property type="entry name" value="N-acetyltransferase"/>
</dbReference>
<dbReference type="Proteomes" id="UP000570514">
    <property type="component" value="Unassembled WGS sequence"/>
</dbReference>
<evidence type="ECO:0000259" key="1">
    <source>
        <dbReference type="PROSITE" id="PS51186"/>
    </source>
</evidence>
<name>A0A846MZA3_9PROT</name>
<evidence type="ECO:0000313" key="3">
    <source>
        <dbReference type="Proteomes" id="UP000570514"/>
    </source>
</evidence>
<dbReference type="SUPFAM" id="SSF55729">
    <property type="entry name" value="Acyl-CoA N-acyltransferases (Nat)"/>
    <property type="match status" value="1"/>
</dbReference>
<accession>A0A846MZA3</accession>
<gene>
    <name evidence="2" type="ORF">FHS83_001961</name>
</gene>
<dbReference type="Pfam" id="PF13302">
    <property type="entry name" value="Acetyltransf_3"/>
    <property type="match status" value="1"/>
</dbReference>
<organism evidence="2 3">
    <name type="scientific">Rhizomicrobium palustre</name>
    <dbReference type="NCBI Taxonomy" id="189966"/>
    <lineage>
        <taxon>Bacteria</taxon>
        <taxon>Pseudomonadati</taxon>
        <taxon>Pseudomonadota</taxon>
        <taxon>Alphaproteobacteria</taxon>
        <taxon>Micropepsales</taxon>
        <taxon>Micropepsaceae</taxon>
        <taxon>Rhizomicrobium</taxon>
    </lineage>
</organism>
<sequence length="207" mass="23192">MPRLETERLLLRPPVFGDAPAIARWLGDYEIAKNMDSSPFPITTRDAEHLVKKAIEDQARGEAYSFAIVRKESGRLLGFCSLTLHEGAYEISFWIARPFWGQGFASEAAKKLAGFAFKTLKAERIAARWFDDAPASGRVLGKLGFTPLRAEASTTPARGLKALSHRMELYRENFGRKPRRVSPQQSHWVPQRSGLRWDAALTCCQGA</sequence>
<comment type="caution">
    <text evidence="2">The sequence shown here is derived from an EMBL/GenBank/DDBJ whole genome shotgun (WGS) entry which is preliminary data.</text>
</comment>
<dbReference type="AlphaFoldDB" id="A0A846MZA3"/>
<proteinExistence type="predicted"/>
<dbReference type="GO" id="GO:0016747">
    <property type="term" value="F:acyltransferase activity, transferring groups other than amino-acyl groups"/>
    <property type="evidence" value="ECO:0007669"/>
    <property type="project" value="InterPro"/>
</dbReference>